<comment type="caution">
    <text evidence="2">The sequence shown here is derived from an EMBL/GenBank/DDBJ whole genome shotgun (WGS) entry which is preliminary data.</text>
</comment>
<keyword evidence="3" id="KW-1185">Reference proteome</keyword>
<dbReference type="EMBL" id="JAZBJO010000021">
    <property type="protein sequence ID" value="MEE4595772.1"/>
    <property type="molecule type" value="Genomic_DNA"/>
</dbReference>
<protein>
    <submittedName>
        <fullName evidence="2">Helix-turn-helix transcriptional regulator</fullName>
    </submittedName>
</protein>
<evidence type="ECO:0000313" key="3">
    <source>
        <dbReference type="Proteomes" id="UP001354709"/>
    </source>
</evidence>
<dbReference type="Proteomes" id="UP001354709">
    <property type="component" value="Unassembled WGS sequence"/>
</dbReference>
<proteinExistence type="predicted"/>
<feature type="domain" description="HTH cro/C1-type" evidence="1">
    <location>
        <begin position="17"/>
        <end position="75"/>
    </location>
</feature>
<dbReference type="PROSITE" id="PS50943">
    <property type="entry name" value="HTH_CROC1"/>
    <property type="match status" value="1"/>
</dbReference>
<name>A0ABU7Q324_9ACTN</name>
<dbReference type="SUPFAM" id="SSF47413">
    <property type="entry name" value="lambda repressor-like DNA-binding domains"/>
    <property type="match status" value="1"/>
</dbReference>
<organism evidence="2 3">
    <name type="scientific">Streptomyces asiaticus subsp. ignotus</name>
    <dbReference type="NCBI Taxonomy" id="3098222"/>
    <lineage>
        <taxon>Bacteria</taxon>
        <taxon>Bacillati</taxon>
        <taxon>Actinomycetota</taxon>
        <taxon>Actinomycetes</taxon>
        <taxon>Kitasatosporales</taxon>
        <taxon>Streptomycetaceae</taxon>
        <taxon>Streptomyces</taxon>
        <taxon>Streptomyces violaceusniger group</taxon>
    </lineage>
</organism>
<dbReference type="RefSeq" id="WP_330812044.1">
    <property type="nucleotide sequence ID" value="NZ_JAZBJO010000021.1"/>
</dbReference>
<dbReference type="InterPro" id="IPR010982">
    <property type="entry name" value="Lambda_DNA-bd_dom_sf"/>
</dbReference>
<dbReference type="Gene3D" id="1.10.260.40">
    <property type="entry name" value="lambda repressor-like DNA-binding domains"/>
    <property type="match status" value="1"/>
</dbReference>
<evidence type="ECO:0000259" key="1">
    <source>
        <dbReference type="PROSITE" id="PS50943"/>
    </source>
</evidence>
<dbReference type="Pfam" id="PF13560">
    <property type="entry name" value="HTH_31"/>
    <property type="match status" value="1"/>
</dbReference>
<dbReference type="InterPro" id="IPR001387">
    <property type="entry name" value="Cro/C1-type_HTH"/>
</dbReference>
<evidence type="ECO:0000313" key="2">
    <source>
        <dbReference type="EMBL" id="MEE4595772.1"/>
    </source>
</evidence>
<feature type="non-terminal residue" evidence="2">
    <location>
        <position position="184"/>
    </location>
</feature>
<gene>
    <name evidence="2" type="ORF">V2J94_28435</name>
</gene>
<dbReference type="Pfam" id="PF19054">
    <property type="entry name" value="DUF5753"/>
    <property type="match status" value="1"/>
</dbReference>
<dbReference type="SMART" id="SM00530">
    <property type="entry name" value="HTH_XRE"/>
    <property type="match status" value="1"/>
</dbReference>
<dbReference type="CDD" id="cd00093">
    <property type="entry name" value="HTH_XRE"/>
    <property type="match status" value="1"/>
</dbReference>
<reference evidence="2 3" key="1">
    <citation type="submission" date="2023-11" db="EMBL/GenBank/DDBJ databases">
        <title>30 novel species of actinomycetes from the DSMZ collection.</title>
        <authorList>
            <person name="Nouioui I."/>
        </authorList>
    </citation>
    <scope>NUCLEOTIDE SEQUENCE [LARGE SCALE GENOMIC DNA]</scope>
    <source>
        <strain evidence="2 3">DSM 41524</strain>
    </source>
</reference>
<accession>A0ABU7Q324</accession>
<dbReference type="InterPro" id="IPR043917">
    <property type="entry name" value="DUF5753"/>
</dbReference>
<sequence length="184" mass="20889">MTTSSPVVRRRRLGLELRAIRERAKLKGDEAARRLKWSTSKLSRIETGRVAPTPADVTALLDLYGVKDRKRRDELAVLTREARKKGWWQLYTDIPYSTYIGLEAEASEMLTYQHVVPGLFQTERYAEAINKATVPGLTDEAPEQQLEVRLTRQAVLTRPSPLEVRAVLDEAALRRMVGGSDVMR</sequence>